<accession>A0ACC3SXM6</accession>
<evidence type="ECO:0000313" key="1">
    <source>
        <dbReference type="EMBL" id="KAK9235537.1"/>
    </source>
</evidence>
<dbReference type="Proteomes" id="UP001433508">
    <property type="component" value="Unassembled WGS sequence"/>
</dbReference>
<sequence>MLLHEISTTGVFDETADWPAFRTRMGARLTEISTNNFVPEPTASQNSFLQSLLDTFNTSFSTAPPFTIQRLAELIERPNQHYGTHARDKYLRAIQRVVTVESSVGDFGMAAFGTSNSSTFSGTVGALSGNVLNENTGVVLSPIAWLIDTGTPPPDSPHEAQEADVKEEMEVHNIENQLINEERPDDEKIENGINGVDGGKKDEIANGDDHDRKSSESGTSDGPVNEGGNEEPMDIE</sequence>
<keyword evidence="2" id="KW-1185">Reference proteome</keyword>
<protein>
    <submittedName>
        <fullName evidence="1">Protein phosphatase 4 core regulatory subunit R2</fullName>
    </submittedName>
</protein>
<reference evidence="2" key="1">
    <citation type="journal article" date="2024" name="Front. Bioeng. Biotechnol.">
        <title>Genome-scale model development and genomic sequencing of the oleaginous clade Lipomyces.</title>
        <authorList>
            <person name="Czajka J.J."/>
            <person name="Han Y."/>
            <person name="Kim J."/>
            <person name="Mondo S.J."/>
            <person name="Hofstad B.A."/>
            <person name="Robles A."/>
            <person name="Haridas S."/>
            <person name="Riley R."/>
            <person name="LaButti K."/>
            <person name="Pangilinan J."/>
            <person name="Andreopoulos W."/>
            <person name="Lipzen A."/>
            <person name="Yan J."/>
            <person name="Wang M."/>
            <person name="Ng V."/>
            <person name="Grigoriev I.V."/>
            <person name="Spatafora J.W."/>
            <person name="Magnuson J.K."/>
            <person name="Baker S.E."/>
            <person name="Pomraning K.R."/>
        </authorList>
    </citation>
    <scope>NUCLEOTIDE SEQUENCE [LARGE SCALE GENOMIC DNA]</scope>
    <source>
        <strain evidence="2">CBS 7786</strain>
    </source>
</reference>
<gene>
    <name evidence="1" type="ORF">V1525DRAFT_409686</name>
</gene>
<name>A0ACC3SXM6_LIPKO</name>
<proteinExistence type="predicted"/>
<evidence type="ECO:0000313" key="2">
    <source>
        <dbReference type="Proteomes" id="UP001433508"/>
    </source>
</evidence>
<comment type="caution">
    <text evidence="1">The sequence shown here is derived from an EMBL/GenBank/DDBJ whole genome shotgun (WGS) entry which is preliminary data.</text>
</comment>
<organism evidence="1 2">
    <name type="scientific">Lipomyces kononenkoae</name>
    <name type="common">Yeast</name>
    <dbReference type="NCBI Taxonomy" id="34357"/>
    <lineage>
        <taxon>Eukaryota</taxon>
        <taxon>Fungi</taxon>
        <taxon>Dikarya</taxon>
        <taxon>Ascomycota</taxon>
        <taxon>Saccharomycotina</taxon>
        <taxon>Lipomycetes</taxon>
        <taxon>Lipomycetales</taxon>
        <taxon>Lipomycetaceae</taxon>
        <taxon>Lipomyces</taxon>
    </lineage>
</organism>
<dbReference type="EMBL" id="MU971412">
    <property type="protein sequence ID" value="KAK9235537.1"/>
    <property type="molecule type" value="Genomic_DNA"/>
</dbReference>